<evidence type="ECO:0000313" key="3">
    <source>
        <dbReference type="Proteomes" id="UP000299102"/>
    </source>
</evidence>
<name>A0A4C1V833_EUMVA</name>
<dbReference type="Proteomes" id="UP000299102">
    <property type="component" value="Unassembled WGS sequence"/>
</dbReference>
<proteinExistence type="predicted"/>
<comment type="caution">
    <text evidence="2">The sequence shown here is derived from an EMBL/GenBank/DDBJ whole genome shotgun (WGS) entry which is preliminary data.</text>
</comment>
<dbReference type="EMBL" id="BGZK01000285">
    <property type="protein sequence ID" value="GBP34174.1"/>
    <property type="molecule type" value="Genomic_DNA"/>
</dbReference>
<reference evidence="2 3" key="1">
    <citation type="journal article" date="2019" name="Commun. Biol.">
        <title>The bagworm genome reveals a unique fibroin gene that provides high tensile strength.</title>
        <authorList>
            <person name="Kono N."/>
            <person name="Nakamura H."/>
            <person name="Ohtoshi R."/>
            <person name="Tomita M."/>
            <person name="Numata K."/>
            <person name="Arakawa K."/>
        </authorList>
    </citation>
    <scope>NUCLEOTIDE SEQUENCE [LARGE SCALE GENOMIC DNA]</scope>
</reference>
<accession>A0A4C1V833</accession>
<dbReference type="AlphaFoldDB" id="A0A4C1V833"/>
<organism evidence="2 3">
    <name type="scientific">Eumeta variegata</name>
    <name type="common">Bagworm moth</name>
    <name type="synonym">Eumeta japonica</name>
    <dbReference type="NCBI Taxonomy" id="151549"/>
    <lineage>
        <taxon>Eukaryota</taxon>
        <taxon>Metazoa</taxon>
        <taxon>Ecdysozoa</taxon>
        <taxon>Arthropoda</taxon>
        <taxon>Hexapoda</taxon>
        <taxon>Insecta</taxon>
        <taxon>Pterygota</taxon>
        <taxon>Neoptera</taxon>
        <taxon>Endopterygota</taxon>
        <taxon>Lepidoptera</taxon>
        <taxon>Glossata</taxon>
        <taxon>Ditrysia</taxon>
        <taxon>Tineoidea</taxon>
        <taxon>Psychidae</taxon>
        <taxon>Oiketicinae</taxon>
        <taxon>Eumeta</taxon>
    </lineage>
</organism>
<gene>
    <name evidence="2" type="ORF">EVAR_30726_1</name>
</gene>
<feature type="domain" description="Reverse transcriptase" evidence="1">
    <location>
        <begin position="15"/>
        <end position="88"/>
    </location>
</feature>
<evidence type="ECO:0000259" key="1">
    <source>
        <dbReference type="Pfam" id="PF00078"/>
    </source>
</evidence>
<sequence>MDAVRASAIGGRVGSKVPTMGCRQGSVVGSVLWNLLLDNLFRLPIPDKCKLIAYADDVTAVIEGNCRAEIERRGGALLEAMAAWSVEIGWHSPLKSQEQ</sequence>
<dbReference type="InterPro" id="IPR000477">
    <property type="entry name" value="RT_dom"/>
</dbReference>
<protein>
    <submittedName>
        <fullName evidence="2">115 kDa protein in type-1 retrotransposable element R1DM</fullName>
    </submittedName>
</protein>
<evidence type="ECO:0000313" key="2">
    <source>
        <dbReference type="EMBL" id="GBP34174.1"/>
    </source>
</evidence>
<dbReference type="OrthoDB" id="7382669at2759"/>
<keyword evidence="3" id="KW-1185">Reference proteome</keyword>
<dbReference type="Pfam" id="PF00078">
    <property type="entry name" value="RVT_1"/>
    <property type="match status" value="1"/>
</dbReference>